<evidence type="ECO:0000313" key="4">
    <source>
        <dbReference type="Proteomes" id="UP001141422"/>
    </source>
</evidence>
<evidence type="ECO:0000259" key="1">
    <source>
        <dbReference type="Pfam" id="PF13173"/>
    </source>
</evidence>
<evidence type="ECO:0000313" key="3">
    <source>
        <dbReference type="EMBL" id="MCZ0859800.1"/>
    </source>
</evidence>
<organism evidence="3 4">
    <name type="scientific">Methanocorpusculum petauri</name>
    <dbReference type="NCBI Taxonomy" id="3002863"/>
    <lineage>
        <taxon>Archaea</taxon>
        <taxon>Methanobacteriati</taxon>
        <taxon>Methanobacteriota</taxon>
        <taxon>Stenosarchaea group</taxon>
        <taxon>Methanomicrobia</taxon>
        <taxon>Methanomicrobiales</taxon>
        <taxon>Methanocorpusculaceae</taxon>
        <taxon>Methanocorpusculum</taxon>
    </lineage>
</organism>
<dbReference type="Pfam" id="PF13635">
    <property type="entry name" value="DUF4143"/>
    <property type="match status" value="1"/>
</dbReference>
<dbReference type="PANTHER" id="PTHR43566">
    <property type="entry name" value="CONSERVED PROTEIN"/>
    <property type="match status" value="1"/>
</dbReference>
<dbReference type="InterPro" id="IPR041682">
    <property type="entry name" value="AAA_14"/>
</dbReference>
<name>A0ABT4IF58_9EURY</name>
<sequence length="423" mass="47201">MKRKYLPRIADKLLRERLDSSGAVLVEGPKWCGKTWTATQVSQSQLYLQDPDMQASYLRAADTKPSLLLKGATPRLLDEWQTAPVLWDAVRFAVDQRGEAGQFILTGSAVPKDDVVQHTGTGRISRLMMRPMSLFESQESNGSVSLKDLFDGTTEIDSFSQLTIERIAFAIVRGGWPASIGDTEKNAMRHAIDYVEAIINTDVSRVDGIERNPVRVRALLRSLSRNISTLATIKTIHDDIAMGSGDESVSEKTISQYLNALSRIFVTEDLPAWNPALRSKTAVRTSPKRQFIDPSIAGAVLRLTPERLLDDFRYFGFLFESLCDRDLRVYAEAIDGQVFHYRDAAGLESDAVVCLNDGRWAAIEVKLGAKEIEEAAKHLLMLKEKVDADKMREPSFLMILTGTEIAYRRDDGVFVVPLGCLKD</sequence>
<feature type="domain" description="AAA" evidence="1">
    <location>
        <begin position="22"/>
        <end position="136"/>
    </location>
</feature>
<accession>A0ABT4IF58</accession>
<proteinExistence type="predicted"/>
<dbReference type="Proteomes" id="UP001141422">
    <property type="component" value="Unassembled WGS sequence"/>
</dbReference>
<reference evidence="3" key="1">
    <citation type="submission" date="2022-12" db="EMBL/GenBank/DDBJ databases">
        <title>Isolation and characterisation of novel Methanocorpusculum spp. from native Australian herbivores indicates the genus is ancestrally host-associated.</title>
        <authorList>
            <person name="Volmer J.G."/>
            <person name="Soo R.M."/>
            <person name="Evans P.N."/>
            <person name="Hoedt E.C."/>
            <person name="Astorga Alsina A.L."/>
            <person name="Woodcroft B.J."/>
            <person name="Tyson G.W."/>
            <person name="Hugenholtz P."/>
            <person name="Morrison M."/>
        </authorList>
    </citation>
    <scope>NUCLEOTIDE SEQUENCE</scope>
    <source>
        <strain evidence="3">MG</strain>
    </source>
</reference>
<keyword evidence="4" id="KW-1185">Reference proteome</keyword>
<dbReference type="InterPro" id="IPR025420">
    <property type="entry name" value="DUF4143"/>
</dbReference>
<dbReference type="RefSeq" id="WP_268924020.1">
    <property type="nucleotide sequence ID" value="NZ_JAPTGB010000002.1"/>
</dbReference>
<dbReference type="PANTHER" id="PTHR43566:SF2">
    <property type="entry name" value="DUF4143 DOMAIN-CONTAINING PROTEIN"/>
    <property type="match status" value="1"/>
</dbReference>
<evidence type="ECO:0000259" key="2">
    <source>
        <dbReference type="Pfam" id="PF13635"/>
    </source>
</evidence>
<feature type="domain" description="DUF4143" evidence="2">
    <location>
        <begin position="202"/>
        <end position="367"/>
    </location>
</feature>
<comment type="caution">
    <text evidence="3">The sequence shown here is derived from an EMBL/GenBank/DDBJ whole genome shotgun (WGS) entry which is preliminary data.</text>
</comment>
<protein>
    <submittedName>
        <fullName evidence="3">DUF4143 domain-containing protein</fullName>
    </submittedName>
</protein>
<dbReference type="EMBL" id="JAPTGB010000002">
    <property type="protein sequence ID" value="MCZ0859800.1"/>
    <property type="molecule type" value="Genomic_DNA"/>
</dbReference>
<gene>
    <name evidence="3" type="ORF">O0S10_00995</name>
</gene>
<dbReference type="Pfam" id="PF13173">
    <property type="entry name" value="AAA_14"/>
    <property type="match status" value="1"/>
</dbReference>